<dbReference type="AlphaFoldDB" id="A0A0D2C2W9"/>
<evidence type="ECO:0000256" key="1">
    <source>
        <dbReference type="SAM" id="MobiDB-lite"/>
    </source>
</evidence>
<dbReference type="GeneID" id="25325561"/>
<keyword evidence="3" id="KW-1185">Reference proteome</keyword>
<feature type="compositionally biased region" description="Basic and acidic residues" evidence="1">
    <location>
        <begin position="67"/>
        <end position="82"/>
    </location>
</feature>
<sequence length="164" mass="18700">MLDKLEDRLRLKSVKSDRPEDEAAPKRLKRNGHKREAHTLSMSRPSKKPTPQVDDESRHVVQTSFKGVDDNDGSHKGSEKHPPLPAPSPTPSRGDDHPDAVARTITEMNRHPLLSVLSALPAHQLHPRAEVRTMNWWRDAHIPRPQARPRARHRRIELADARKP</sequence>
<proteinExistence type="predicted"/>
<feature type="region of interest" description="Disordered" evidence="1">
    <location>
        <begin position="1"/>
        <end position="107"/>
    </location>
</feature>
<organism evidence="2 3">
    <name type="scientific">Exophiala xenobiotica</name>
    <dbReference type="NCBI Taxonomy" id="348802"/>
    <lineage>
        <taxon>Eukaryota</taxon>
        <taxon>Fungi</taxon>
        <taxon>Dikarya</taxon>
        <taxon>Ascomycota</taxon>
        <taxon>Pezizomycotina</taxon>
        <taxon>Eurotiomycetes</taxon>
        <taxon>Chaetothyriomycetidae</taxon>
        <taxon>Chaetothyriales</taxon>
        <taxon>Herpotrichiellaceae</taxon>
        <taxon>Exophiala</taxon>
    </lineage>
</organism>
<evidence type="ECO:0000313" key="3">
    <source>
        <dbReference type="Proteomes" id="UP000054342"/>
    </source>
</evidence>
<name>A0A0D2C2W9_9EURO</name>
<feature type="compositionally biased region" description="Basic residues" evidence="1">
    <location>
        <begin position="26"/>
        <end position="36"/>
    </location>
</feature>
<dbReference type="Proteomes" id="UP000054342">
    <property type="component" value="Unassembled WGS sequence"/>
</dbReference>
<dbReference type="EMBL" id="KN847318">
    <property type="protein sequence ID" value="KIW59186.1"/>
    <property type="molecule type" value="Genomic_DNA"/>
</dbReference>
<dbReference type="RefSeq" id="XP_013319770.1">
    <property type="nucleotide sequence ID" value="XM_013464316.1"/>
</dbReference>
<accession>A0A0D2C2W9</accession>
<reference evidence="2 3" key="1">
    <citation type="submission" date="2015-01" db="EMBL/GenBank/DDBJ databases">
        <title>The Genome Sequence of Exophiala xenobiotica CBS118157.</title>
        <authorList>
            <consortium name="The Broad Institute Genomics Platform"/>
            <person name="Cuomo C."/>
            <person name="de Hoog S."/>
            <person name="Gorbushina A."/>
            <person name="Stielow B."/>
            <person name="Teixiera M."/>
            <person name="Abouelleil A."/>
            <person name="Chapman S.B."/>
            <person name="Priest M."/>
            <person name="Young S.K."/>
            <person name="Wortman J."/>
            <person name="Nusbaum C."/>
            <person name="Birren B."/>
        </authorList>
    </citation>
    <scope>NUCLEOTIDE SEQUENCE [LARGE SCALE GENOMIC DNA]</scope>
    <source>
        <strain evidence="2 3">CBS 118157</strain>
    </source>
</reference>
<evidence type="ECO:0000313" key="2">
    <source>
        <dbReference type="EMBL" id="KIW59186.1"/>
    </source>
</evidence>
<protein>
    <submittedName>
        <fullName evidence="2">Uncharacterized protein</fullName>
    </submittedName>
</protein>
<gene>
    <name evidence="2" type="ORF">PV05_03653</name>
</gene>
<dbReference type="HOGENOM" id="CLU_1619032_0_0_1"/>
<feature type="compositionally biased region" description="Basic and acidic residues" evidence="1">
    <location>
        <begin position="1"/>
        <end position="25"/>
    </location>
</feature>